<reference evidence="2" key="1">
    <citation type="submission" date="2022-11" db="UniProtKB">
        <authorList>
            <consortium name="WormBaseParasite"/>
        </authorList>
    </citation>
    <scope>IDENTIFICATION</scope>
</reference>
<dbReference type="Proteomes" id="UP000887579">
    <property type="component" value="Unplaced"/>
</dbReference>
<dbReference type="WBParaSite" id="ES5_v2.g272.t1">
    <property type="protein sequence ID" value="ES5_v2.g272.t1"/>
    <property type="gene ID" value="ES5_v2.g272"/>
</dbReference>
<evidence type="ECO:0000313" key="1">
    <source>
        <dbReference type="Proteomes" id="UP000887579"/>
    </source>
</evidence>
<evidence type="ECO:0000313" key="2">
    <source>
        <dbReference type="WBParaSite" id="ES5_v2.g272.t1"/>
    </source>
</evidence>
<accession>A0AC34GBW3</accession>
<sequence length="659" mass="73692">MFQTSLLLLLFSTLLFLCSNNVAAQNDTFHTIRCQHEKMSANSLPSDISLNANYATTIRYTNWNTAQTALIMEKKFSDIFFAQKIDRSQTENYVIGNDSTLIYNETSCSNTSNSAFSPDLYPVDPLIKTNVLKNTYKIGEIIEKIMKTQFYYQSNVDMAVVGGVDTVAWVGCNFNVTNTTGIQVAVFYSGNQKGQLPYSKNFKNPVALSIHFSTFDESNKNYTIKTHTSIDITGLELTVEAEKEKYASPPRGQYCENMTLYTLPGTIPNRFGASIDFVNTKTKQVDNIEIMYDNVLKVTHYSLDFQNDLDIPFVAGMQIPAGLSRASIYRDFNYGLQYVMSKDGRICKDVKALDASFGDCITVDGKVQMVTPENILLNVTNAQFYKYGKLILEGIEVESYIAKGNQSDGGNFVAEVNFIPASWNIEGVKGQQQLHSIVHYHKDKDMKLLYETYIHFDTFQNYTALGPLWLKNNVFPCSTDSVEDNFFYVNLQNVSLKDIQTFGTENVECALAEALSEAVNVSVFRISYFMFKEAGKSAIACFLMGKKSNVAPTQTAYLKKELSVAEFKEALNKTILSGGFVTKLITEDLKPAAININRLGVINTSDEPIPAPTFVGYSGGSMFILATFTFIFGAAIAVGTYIFYTKRRTISGMTYQVFE</sequence>
<name>A0AC34GBW3_9BILA</name>
<proteinExistence type="predicted"/>
<organism evidence="1 2">
    <name type="scientific">Panagrolaimus sp. ES5</name>
    <dbReference type="NCBI Taxonomy" id="591445"/>
    <lineage>
        <taxon>Eukaryota</taxon>
        <taxon>Metazoa</taxon>
        <taxon>Ecdysozoa</taxon>
        <taxon>Nematoda</taxon>
        <taxon>Chromadorea</taxon>
        <taxon>Rhabditida</taxon>
        <taxon>Tylenchina</taxon>
        <taxon>Panagrolaimomorpha</taxon>
        <taxon>Panagrolaimoidea</taxon>
        <taxon>Panagrolaimidae</taxon>
        <taxon>Panagrolaimus</taxon>
    </lineage>
</organism>
<protein>
    <submittedName>
        <fullName evidence="2">Uncharacterized protein</fullName>
    </submittedName>
</protein>